<dbReference type="EMBL" id="MU266548">
    <property type="protein sequence ID" value="KAH7920985.1"/>
    <property type="molecule type" value="Genomic_DNA"/>
</dbReference>
<evidence type="ECO:0000313" key="1">
    <source>
        <dbReference type="EMBL" id="KAH7920985.1"/>
    </source>
</evidence>
<proteinExistence type="predicted"/>
<sequence length="320" mass="35338">MDTTTFDPKLVIGPLLPGVIVAAILFGCATIQVCIYFSMFRKDFYTFKLLVAIVFTVLFVHMSCLSANLCLAVIAAYSNTKELQAFPISTNLEVVISALVSFLVRGFFIYRLWKISYFKFLVFMCASLALLALACVLTAFGIIYARSSNDIAQYLNLIHTQELSVTASLVTAVACDMATSASLIWRLKTESRSVLGRTSRSVDRLIVWTIETGVVTSLQSIAELVCFWTMPQNYIWLGLYMFLPSVFTNALLAALNGRLLLRDYGPTVVEFGSGEGAARSEPIVFNITRVAVTSSELEGESSKEDQICPCLTGPHCRDRL</sequence>
<organism evidence="1 2">
    <name type="scientific">Leucogyrophana mollusca</name>
    <dbReference type="NCBI Taxonomy" id="85980"/>
    <lineage>
        <taxon>Eukaryota</taxon>
        <taxon>Fungi</taxon>
        <taxon>Dikarya</taxon>
        <taxon>Basidiomycota</taxon>
        <taxon>Agaricomycotina</taxon>
        <taxon>Agaricomycetes</taxon>
        <taxon>Agaricomycetidae</taxon>
        <taxon>Boletales</taxon>
        <taxon>Boletales incertae sedis</taxon>
        <taxon>Leucogyrophana</taxon>
    </lineage>
</organism>
<dbReference type="Proteomes" id="UP000790709">
    <property type="component" value="Unassembled WGS sequence"/>
</dbReference>
<gene>
    <name evidence="1" type="ORF">BV22DRAFT_763076</name>
</gene>
<evidence type="ECO:0000313" key="2">
    <source>
        <dbReference type="Proteomes" id="UP000790709"/>
    </source>
</evidence>
<accession>A0ACB8B5D7</accession>
<protein>
    <submittedName>
        <fullName evidence="1">Uncharacterized protein</fullName>
    </submittedName>
</protein>
<reference evidence="1" key="1">
    <citation type="journal article" date="2021" name="New Phytol.">
        <title>Evolutionary innovations through gain and loss of genes in the ectomycorrhizal Boletales.</title>
        <authorList>
            <person name="Wu G."/>
            <person name="Miyauchi S."/>
            <person name="Morin E."/>
            <person name="Kuo A."/>
            <person name="Drula E."/>
            <person name="Varga T."/>
            <person name="Kohler A."/>
            <person name="Feng B."/>
            <person name="Cao Y."/>
            <person name="Lipzen A."/>
            <person name="Daum C."/>
            <person name="Hundley H."/>
            <person name="Pangilinan J."/>
            <person name="Johnson J."/>
            <person name="Barry K."/>
            <person name="LaButti K."/>
            <person name="Ng V."/>
            <person name="Ahrendt S."/>
            <person name="Min B."/>
            <person name="Choi I.G."/>
            <person name="Park H."/>
            <person name="Plett J.M."/>
            <person name="Magnuson J."/>
            <person name="Spatafora J.W."/>
            <person name="Nagy L.G."/>
            <person name="Henrissat B."/>
            <person name="Grigoriev I.V."/>
            <person name="Yang Z.L."/>
            <person name="Xu J."/>
            <person name="Martin F.M."/>
        </authorList>
    </citation>
    <scope>NUCLEOTIDE SEQUENCE</scope>
    <source>
        <strain evidence="1">KUC20120723A-06</strain>
    </source>
</reference>
<name>A0ACB8B5D7_9AGAM</name>
<keyword evidence="2" id="KW-1185">Reference proteome</keyword>
<comment type="caution">
    <text evidence="1">The sequence shown here is derived from an EMBL/GenBank/DDBJ whole genome shotgun (WGS) entry which is preliminary data.</text>
</comment>